<dbReference type="AlphaFoldDB" id="A0A6N4TFR4"/>
<dbReference type="PIRSF" id="PIRSF021292">
    <property type="entry name" value="Competence_ComGD"/>
    <property type="match status" value="1"/>
</dbReference>
<dbReference type="InterPro" id="IPR012902">
    <property type="entry name" value="N_methyl_site"/>
</dbReference>
<evidence type="ECO:0008006" key="4">
    <source>
        <dbReference type="Google" id="ProtNLM"/>
    </source>
</evidence>
<keyword evidence="1" id="KW-1133">Transmembrane helix</keyword>
<dbReference type="Pfam" id="PF07963">
    <property type="entry name" value="N_methyl"/>
    <property type="match status" value="1"/>
</dbReference>
<evidence type="ECO:0000313" key="2">
    <source>
        <dbReference type="EMBL" id="BBK21593.1"/>
    </source>
</evidence>
<keyword evidence="3" id="KW-1185">Reference proteome</keyword>
<sequence length="133" mass="15064">MKMDKLLSDKGFTLLEMILVLSVVCVLLLFGGAIVSKNKTAFIYQMKIIRENITETQIKAVSEKDRKQIQFLSDRVLIDDKILKYPKEMQCSFLGFHFTEKGTISKAGTTTCTMEGITRKMVFQLGSGQSDIR</sequence>
<keyword evidence="1" id="KW-0472">Membrane</keyword>
<protein>
    <recommendedName>
        <fullName evidence="4">Prepilin-type N-terminal cleavage/methylation domain-containing protein</fullName>
    </recommendedName>
</protein>
<keyword evidence="1" id="KW-0812">Transmembrane</keyword>
<proteinExistence type="predicted"/>
<feature type="transmembrane region" description="Helical" evidence="1">
    <location>
        <begin position="12"/>
        <end position="35"/>
    </location>
</feature>
<name>A0A6N4TFR4_9FIRM</name>
<dbReference type="GO" id="GO:0030420">
    <property type="term" value="P:establishment of competence for transformation"/>
    <property type="evidence" value="ECO:0007669"/>
    <property type="project" value="InterPro"/>
</dbReference>
<dbReference type="InterPro" id="IPR016785">
    <property type="entry name" value="ComGD"/>
</dbReference>
<accession>A0A6N4TFR4</accession>
<gene>
    <name evidence="2" type="ORF">Aargi30884_04960</name>
</gene>
<dbReference type="EMBL" id="AP019695">
    <property type="protein sequence ID" value="BBK21593.1"/>
    <property type="molecule type" value="Genomic_DNA"/>
</dbReference>
<evidence type="ECO:0000256" key="1">
    <source>
        <dbReference type="SAM" id="Phobius"/>
    </source>
</evidence>
<reference evidence="3" key="1">
    <citation type="submission" date="2019-05" db="EMBL/GenBank/DDBJ databases">
        <title>Complete genome sequencing of Absiella argi strain JCM 30884.</title>
        <authorList>
            <person name="Sakamoto M."/>
            <person name="Murakami T."/>
            <person name="Mori H."/>
        </authorList>
    </citation>
    <scope>NUCLEOTIDE SEQUENCE [LARGE SCALE GENOMIC DNA]</scope>
    <source>
        <strain evidence="3">JCM 30884</strain>
    </source>
</reference>
<dbReference type="KEGG" id="aarg:Aargi30884_04960"/>
<dbReference type="Proteomes" id="UP000464754">
    <property type="component" value="Chromosome"/>
</dbReference>
<evidence type="ECO:0000313" key="3">
    <source>
        <dbReference type="Proteomes" id="UP000464754"/>
    </source>
</evidence>
<dbReference type="NCBIfam" id="TIGR02532">
    <property type="entry name" value="IV_pilin_GFxxxE"/>
    <property type="match status" value="1"/>
</dbReference>
<organism evidence="2 3">
    <name type="scientific">Amedibacterium intestinale</name>
    <dbReference type="NCBI Taxonomy" id="2583452"/>
    <lineage>
        <taxon>Bacteria</taxon>
        <taxon>Bacillati</taxon>
        <taxon>Bacillota</taxon>
        <taxon>Erysipelotrichia</taxon>
        <taxon>Erysipelotrichales</taxon>
        <taxon>Erysipelotrichaceae</taxon>
        <taxon>Amedibacterium</taxon>
    </lineage>
</organism>